<sequence length="330" mass="36597">MKKIYVYLNAAMGDNLYLLAACRAIKKIKRVDIVFISPPLFVQLAEACPHVSAVWQDNTLSQTQIQQLQQAHAKGRFFDFTNWSHALSPVHMVDSFLAQMGIDALAPDKQLDLNVPPSATHVIDTFYRANKLDEKPVLLVHPNIGHPNRTWPQENWFALTEMWLLSGWDVIFIGSTVNSEANKTMPTAPPAGVINAIDQFSPIETVALMQRAGMLVSCDSGPVMLAGATEIAITALYSTVSSHHRLPFRHGEAGWNCLGIDLACVNGPCARLMSSEMIFTTLLKRPFDTPTQNEFANWCVNSTPFKCLKHFSPPALYSQMAAFILRNTAV</sequence>
<name>A0ABX4ZXT4_9ENTR</name>
<dbReference type="InterPro" id="IPR002201">
    <property type="entry name" value="Glyco_trans_9"/>
</dbReference>
<keyword evidence="1" id="KW-0328">Glycosyltransferase</keyword>
<dbReference type="PANTHER" id="PTHR30160">
    <property type="entry name" value="TETRAACYLDISACCHARIDE 4'-KINASE-RELATED"/>
    <property type="match status" value="1"/>
</dbReference>
<comment type="caution">
    <text evidence="3">The sequence shown here is derived from an EMBL/GenBank/DDBJ whole genome shotgun (WGS) entry which is preliminary data.</text>
</comment>
<evidence type="ECO:0000313" key="4">
    <source>
        <dbReference type="Proteomes" id="UP000237025"/>
    </source>
</evidence>
<evidence type="ECO:0008006" key="5">
    <source>
        <dbReference type="Google" id="ProtNLM"/>
    </source>
</evidence>
<dbReference type="SUPFAM" id="SSF53756">
    <property type="entry name" value="UDP-Glycosyltransferase/glycogen phosphorylase"/>
    <property type="match status" value="1"/>
</dbReference>
<accession>A0ABX4ZXT4</accession>
<evidence type="ECO:0000256" key="2">
    <source>
        <dbReference type="ARBA" id="ARBA00022679"/>
    </source>
</evidence>
<dbReference type="Pfam" id="PF01075">
    <property type="entry name" value="Glyco_transf_9"/>
    <property type="match status" value="1"/>
</dbReference>
<dbReference type="EMBL" id="PQVW01000016">
    <property type="protein sequence ID" value="POZ20758.1"/>
    <property type="molecule type" value="Genomic_DNA"/>
</dbReference>
<evidence type="ECO:0000313" key="3">
    <source>
        <dbReference type="EMBL" id="POZ20758.1"/>
    </source>
</evidence>
<dbReference type="RefSeq" id="WP_103950055.1">
    <property type="nucleotide sequence ID" value="NZ_JAENMQ010000012.1"/>
</dbReference>
<keyword evidence="2" id="KW-0808">Transferase</keyword>
<proteinExistence type="predicted"/>
<reference evidence="3 4" key="1">
    <citation type="submission" date="2018-02" db="EMBL/GenBank/DDBJ databases">
        <title>Lelliotia aquatilis sp. nov., isolated from drinking water.</title>
        <authorList>
            <person name="Kaempfer P."/>
            <person name="Glaeser S."/>
            <person name="Exner M."/>
            <person name="Doijad S."/>
            <person name="Chakraborty T."/>
        </authorList>
    </citation>
    <scope>NUCLEOTIDE SEQUENCE [LARGE SCALE GENOMIC DNA]</scope>
    <source>
        <strain evidence="3 4">6331-17</strain>
    </source>
</reference>
<organism evidence="3 4">
    <name type="scientific">Lelliottia aquatilis</name>
    <dbReference type="NCBI Taxonomy" id="2080838"/>
    <lineage>
        <taxon>Bacteria</taxon>
        <taxon>Pseudomonadati</taxon>
        <taxon>Pseudomonadota</taxon>
        <taxon>Gammaproteobacteria</taxon>
        <taxon>Enterobacterales</taxon>
        <taxon>Enterobacteriaceae</taxon>
        <taxon>Lelliottia</taxon>
    </lineage>
</organism>
<dbReference type="Proteomes" id="UP000237025">
    <property type="component" value="Unassembled WGS sequence"/>
</dbReference>
<dbReference type="InterPro" id="IPR051199">
    <property type="entry name" value="LPS_LOS_Heptosyltrfase"/>
</dbReference>
<evidence type="ECO:0000256" key="1">
    <source>
        <dbReference type="ARBA" id="ARBA00022676"/>
    </source>
</evidence>
<gene>
    <name evidence="3" type="ORF">C3712_17895</name>
</gene>
<protein>
    <recommendedName>
        <fullName evidence="5">Glycosyltransferase family 9 protein</fullName>
    </recommendedName>
</protein>
<keyword evidence="4" id="KW-1185">Reference proteome</keyword>
<dbReference type="Gene3D" id="3.40.50.2000">
    <property type="entry name" value="Glycogen Phosphorylase B"/>
    <property type="match status" value="1"/>
</dbReference>